<dbReference type="Proteomes" id="UP000274131">
    <property type="component" value="Unassembled WGS sequence"/>
</dbReference>
<gene>
    <name evidence="5" type="ORF">EVEC_LOCUS1790</name>
</gene>
<keyword evidence="3" id="KW-0677">Repeat</keyword>
<organism evidence="7">
    <name type="scientific">Enterobius vermicularis</name>
    <name type="common">Human pinworm</name>
    <dbReference type="NCBI Taxonomy" id="51028"/>
    <lineage>
        <taxon>Eukaryota</taxon>
        <taxon>Metazoa</taxon>
        <taxon>Ecdysozoa</taxon>
        <taxon>Nematoda</taxon>
        <taxon>Chromadorea</taxon>
        <taxon>Rhabditida</taxon>
        <taxon>Spirurina</taxon>
        <taxon>Oxyuridomorpha</taxon>
        <taxon>Oxyuroidea</taxon>
        <taxon>Oxyuridae</taxon>
        <taxon>Enterobius</taxon>
    </lineage>
</organism>
<name>A0A158Q9H5_ENTVE</name>
<reference evidence="5 6" key="2">
    <citation type="submission" date="2018-10" db="EMBL/GenBank/DDBJ databases">
        <authorList>
            <consortium name="Pathogen Informatics"/>
        </authorList>
    </citation>
    <scope>NUCLEOTIDE SEQUENCE [LARGE SCALE GENOMIC DNA]</scope>
</reference>
<evidence type="ECO:0000313" key="7">
    <source>
        <dbReference type="WBParaSite" id="EVEC_0000208201-mRNA-1"/>
    </source>
</evidence>
<feature type="compositionally biased region" description="Basic and acidic residues" evidence="4">
    <location>
        <begin position="631"/>
        <end position="662"/>
    </location>
</feature>
<keyword evidence="1" id="KW-0433">Leucine-rich repeat</keyword>
<keyword evidence="2" id="KW-0732">Signal</keyword>
<evidence type="ECO:0000256" key="3">
    <source>
        <dbReference type="ARBA" id="ARBA00022737"/>
    </source>
</evidence>
<evidence type="ECO:0000313" key="5">
    <source>
        <dbReference type="EMBL" id="VDD86647.1"/>
    </source>
</evidence>
<dbReference type="SUPFAM" id="SSF52058">
    <property type="entry name" value="L domain-like"/>
    <property type="match status" value="1"/>
</dbReference>
<dbReference type="InterPro" id="IPR001611">
    <property type="entry name" value="Leu-rich_rpt"/>
</dbReference>
<sequence length="662" mass="74851">MPFPDCTNTSHLPLSFPDVDIELQQPESTLQESQQTVVPSPTFRAIHKNSLRCRPLIFFSTRHYSLLLLTVCCVSTVTCFQQKIPGCYDIEQIDELINLNNASIHNLLFCFCKVNPELHVAINCLYGSTLDDLRKTISLINDVNATVEEITLRHMDFTDYNISDGFFNEKGVLLKRLHIGPCTQESPLHVADHAFDGTEETLEEVVLNGCNIEEFPKAISKLRNLQNLSLAHNRLMAIDKKSVNEFSKLKRLNLEGNFIGTLEEGIFDPFANSLEEISFGEHNFINETFFKEITKLKNLKILDLTKADGITTIPNGTFDGLAQLEKLALTGCSLSELEKDIFKGLENLKELDLRVNLIRQIHCDSFESLPKLQRLSLAGNFLNRTEECVWNGLRQLKELDLGWNEFRTVENSFSNIASTLELLDFRHNINLNMIDVEAFNNLISLKVLNLSDTSIATVDHSTFAPLKSLEALDLTNSLIESIEPRSFQMQANSLSKLFLKNTHLKQISGDVFKHLENLKILDLSGNKWICDKEIESVVSVIKSKYEAAVRKGQEFILENANNTICDRPYVLRGEPVTSLNTSILTSYNAELDTTTKPSTTTTTSEAVLEEKSTTPLIQLMEESVIGAENDTNAKGHEQTETRQPPEFKKEDRQEKDIVMQQE</sequence>
<dbReference type="InterPro" id="IPR003591">
    <property type="entry name" value="Leu-rich_rpt_typical-subtyp"/>
</dbReference>
<evidence type="ECO:0000313" key="6">
    <source>
        <dbReference type="Proteomes" id="UP000274131"/>
    </source>
</evidence>
<dbReference type="PANTHER" id="PTHR24373:SF370">
    <property type="entry name" value="FISH-LIPS, ISOFORM E"/>
    <property type="match status" value="1"/>
</dbReference>
<keyword evidence="6" id="KW-1185">Reference proteome</keyword>
<dbReference type="InterPro" id="IPR050328">
    <property type="entry name" value="Dev_Immune_Receptor"/>
</dbReference>
<dbReference type="SMART" id="SM00365">
    <property type="entry name" value="LRR_SD22"/>
    <property type="match status" value="5"/>
</dbReference>
<dbReference type="PROSITE" id="PS51450">
    <property type="entry name" value="LRR"/>
    <property type="match status" value="1"/>
</dbReference>
<dbReference type="Pfam" id="PF13855">
    <property type="entry name" value="LRR_8"/>
    <property type="match status" value="3"/>
</dbReference>
<dbReference type="FunFam" id="3.80.10.10:FF:000732">
    <property type="entry name" value="GD11101"/>
    <property type="match status" value="1"/>
</dbReference>
<proteinExistence type="predicted"/>
<dbReference type="STRING" id="51028.A0A158Q9H5"/>
<evidence type="ECO:0000256" key="2">
    <source>
        <dbReference type="ARBA" id="ARBA00022729"/>
    </source>
</evidence>
<protein>
    <submittedName>
        <fullName evidence="7">TIR domain-containing protein</fullName>
    </submittedName>
</protein>
<dbReference type="SMART" id="SM00369">
    <property type="entry name" value="LRR_TYP"/>
    <property type="match status" value="10"/>
</dbReference>
<evidence type="ECO:0000256" key="1">
    <source>
        <dbReference type="ARBA" id="ARBA00022614"/>
    </source>
</evidence>
<dbReference type="Gene3D" id="3.80.10.10">
    <property type="entry name" value="Ribonuclease Inhibitor"/>
    <property type="match status" value="3"/>
</dbReference>
<dbReference type="EMBL" id="UXUI01007267">
    <property type="protein sequence ID" value="VDD86647.1"/>
    <property type="molecule type" value="Genomic_DNA"/>
</dbReference>
<dbReference type="InterPro" id="IPR032675">
    <property type="entry name" value="LRR_dom_sf"/>
</dbReference>
<dbReference type="AlphaFoldDB" id="A0A158Q9H5"/>
<reference evidence="7" key="1">
    <citation type="submission" date="2016-04" db="UniProtKB">
        <authorList>
            <consortium name="WormBaseParasite"/>
        </authorList>
    </citation>
    <scope>IDENTIFICATION</scope>
</reference>
<feature type="region of interest" description="Disordered" evidence="4">
    <location>
        <begin position="624"/>
        <end position="662"/>
    </location>
</feature>
<accession>A0A158Q9H5</accession>
<dbReference type="PANTHER" id="PTHR24373">
    <property type="entry name" value="SLIT RELATED LEUCINE-RICH REPEAT NEURONAL PROTEIN"/>
    <property type="match status" value="1"/>
</dbReference>
<dbReference type="WBParaSite" id="EVEC_0000208201-mRNA-1">
    <property type="protein sequence ID" value="EVEC_0000208201-mRNA-1"/>
    <property type="gene ID" value="EVEC_0000208201"/>
</dbReference>
<evidence type="ECO:0000256" key="4">
    <source>
        <dbReference type="SAM" id="MobiDB-lite"/>
    </source>
</evidence>
<dbReference type="OrthoDB" id="6363818at2759"/>